<organism evidence="5 6">
    <name type="scientific">Clostridium fungisolvens</name>
    <dbReference type="NCBI Taxonomy" id="1604897"/>
    <lineage>
        <taxon>Bacteria</taxon>
        <taxon>Bacillati</taxon>
        <taxon>Bacillota</taxon>
        <taxon>Clostridia</taxon>
        <taxon>Eubacteriales</taxon>
        <taxon>Clostridiaceae</taxon>
        <taxon>Clostridium</taxon>
    </lineage>
</organism>
<feature type="active site" description="Proton donor/acceptor" evidence="2">
    <location>
        <position position="93"/>
    </location>
</feature>
<dbReference type="InterPro" id="IPR013078">
    <property type="entry name" value="His_Pase_superF_clade-1"/>
</dbReference>
<dbReference type="PANTHER" id="PTHR46517:SF1">
    <property type="entry name" value="FRUCTOSE-2,6-BISPHOSPHATASE TIGAR"/>
    <property type="match status" value="1"/>
</dbReference>
<dbReference type="PROSITE" id="PS00175">
    <property type="entry name" value="PG_MUTASE"/>
    <property type="match status" value="1"/>
</dbReference>
<protein>
    <submittedName>
        <fullName evidence="5">2,3-bisphosphoglycerate-dependent phosphoglycerate mutase</fullName>
    </submittedName>
</protein>
<comment type="caution">
    <text evidence="5">The sequence shown here is derived from an EMBL/GenBank/DDBJ whole genome shotgun (WGS) entry which is preliminary data.</text>
</comment>
<dbReference type="Proteomes" id="UP000580568">
    <property type="component" value="Unassembled WGS sequence"/>
</dbReference>
<dbReference type="EMBL" id="BLZR01000001">
    <property type="protein sequence ID" value="GFP75332.1"/>
    <property type="molecule type" value="Genomic_DNA"/>
</dbReference>
<keyword evidence="1" id="KW-0378">Hydrolase</keyword>
<sequence>MSEKKIGKVTLYLMRHGQTILNKAERVQGWCDGVLTKEGTEVAVNVGLGVSDIKFKAVYSSDLGRATKTAKIVIKENRASDTLELREVEGLREVYFGKFEGELERVKFNAILNYLNVSSFEEAIEKYDFQKEYVNSIAALDETKEAEDHDTALKRIMEALKEICLQNSSDSDENVLVVSHGGIIRLVISYLDNSFDLRHMENSSISKIVYKDGNFTVESVNDTSYCEKGKAMKRVIS</sequence>
<feature type="binding site" evidence="3">
    <location>
        <position position="65"/>
    </location>
    <ligand>
        <name>substrate</name>
    </ligand>
</feature>
<dbReference type="PANTHER" id="PTHR46517">
    <property type="entry name" value="FRUCTOSE-2,6-BISPHOSPHATASE TIGAR"/>
    <property type="match status" value="1"/>
</dbReference>
<evidence type="ECO:0000256" key="3">
    <source>
        <dbReference type="PIRSR" id="PIRSR613078-2"/>
    </source>
</evidence>
<evidence type="ECO:0000313" key="6">
    <source>
        <dbReference type="Proteomes" id="UP000580568"/>
    </source>
</evidence>
<gene>
    <name evidence="5" type="ORF">bsdtw1_01406</name>
</gene>
<dbReference type="GO" id="GO:0043456">
    <property type="term" value="P:regulation of pentose-phosphate shunt"/>
    <property type="evidence" value="ECO:0007669"/>
    <property type="project" value="TreeGrafter"/>
</dbReference>
<name>A0A6V8SFG3_9CLOT</name>
<dbReference type="GO" id="GO:0005829">
    <property type="term" value="C:cytosol"/>
    <property type="evidence" value="ECO:0007669"/>
    <property type="project" value="TreeGrafter"/>
</dbReference>
<proteinExistence type="predicted"/>
<dbReference type="InterPro" id="IPR001345">
    <property type="entry name" value="PG/BPGM_mutase_AS"/>
</dbReference>
<dbReference type="InterPro" id="IPR051695">
    <property type="entry name" value="Phosphoglycerate_Mutase"/>
</dbReference>
<dbReference type="InterPro" id="IPR029033">
    <property type="entry name" value="His_PPase_superfam"/>
</dbReference>
<dbReference type="GO" id="GO:0004331">
    <property type="term" value="F:fructose-2,6-bisphosphate 2-phosphatase activity"/>
    <property type="evidence" value="ECO:0007669"/>
    <property type="project" value="TreeGrafter"/>
</dbReference>
<accession>A0A6V8SFG3</accession>
<dbReference type="AlphaFoldDB" id="A0A6V8SFG3"/>
<dbReference type="Gene3D" id="3.40.50.1240">
    <property type="entry name" value="Phosphoglycerate mutase-like"/>
    <property type="match status" value="1"/>
</dbReference>
<dbReference type="CDD" id="cd07067">
    <property type="entry name" value="HP_PGM_like"/>
    <property type="match status" value="1"/>
</dbReference>
<keyword evidence="6" id="KW-1185">Reference proteome</keyword>
<evidence type="ECO:0000256" key="2">
    <source>
        <dbReference type="PIRSR" id="PIRSR613078-1"/>
    </source>
</evidence>
<dbReference type="Pfam" id="PF00300">
    <property type="entry name" value="His_Phos_1"/>
    <property type="match status" value="1"/>
</dbReference>
<evidence type="ECO:0000313" key="5">
    <source>
        <dbReference type="EMBL" id="GFP75332.1"/>
    </source>
</evidence>
<feature type="active site" description="Tele-phosphohistidine intermediate" evidence="2">
    <location>
        <position position="16"/>
    </location>
</feature>
<feature type="site" description="Transition state stabilizer" evidence="4">
    <location>
        <position position="180"/>
    </location>
</feature>
<dbReference type="SMART" id="SM00855">
    <property type="entry name" value="PGAM"/>
    <property type="match status" value="1"/>
</dbReference>
<evidence type="ECO:0000256" key="1">
    <source>
        <dbReference type="ARBA" id="ARBA00022801"/>
    </source>
</evidence>
<reference evidence="5 6" key="1">
    <citation type="submission" date="2020-07" db="EMBL/GenBank/DDBJ databases">
        <title>A new beta-1,3-glucan-decomposing anaerobic bacterium isolated from anoxic soil subjected to biological soil disinfestation.</title>
        <authorList>
            <person name="Ueki A."/>
            <person name="Tonouchi A."/>
        </authorList>
    </citation>
    <scope>NUCLEOTIDE SEQUENCE [LARGE SCALE GENOMIC DNA]</scope>
    <source>
        <strain evidence="5 6">TW1</strain>
    </source>
</reference>
<dbReference type="GO" id="GO:0045820">
    <property type="term" value="P:negative regulation of glycolytic process"/>
    <property type="evidence" value="ECO:0007669"/>
    <property type="project" value="TreeGrafter"/>
</dbReference>
<dbReference type="SUPFAM" id="SSF53254">
    <property type="entry name" value="Phosphoglycerate mutase-like"/>
    <property type="match status" value="1"/>
</dbReference>
<feature type="binding site" evidence="3">
    <location>
        <begin position="15"/>
        <end position="22"/>
    </location>
    <ligand>
        <name>substrate</name>
    </ligand>
</feature>
<evidence type="ECO:0000256" key="4">
    <source>
        <dbReference type="PIRSR" id="PIRSR613078-3"/>
    </source>
</evidence>
<dbReference type="RefSeq" id="WP_183276846.1">
    <property type="nucleotide sequence ID" value="NZ_BLZR01000001.1"/>
</dbReference>